<feature type="region of interest" description="Disordered" evidence="4">
    <location>
        <begin position="728"/>
        <end position="755"/>
    </location>
</feature>
<feature type="compositionally biased region" description="Acidic residues" evidence="4">
    <location>
        <begin position="830"/>
        <end position="839"/>
    </location>
</feature>
<dbReference type="InParanoid" id="A0A1Y2GP72"/>
<keyword evidence="6" id="KW-1185">Reference proteome</keyword>
<dbReference type="OrthoDB" id="2414538at2759"/>
<feature type="compositionally biased region" description="Basic and acidic residues" evidence="4">
    <location>
        <begin position="570"/>
        <end position="583"/>
    </location>
</feature>
<dbReference type="GO" id="GO:0045717">
    <property type="term" value="P:negative regulation of fatty acid biosynthetic process"/>
    <property type="evidence" value="ECO:0007669"/>
    <property type="project" value="TreeGrafter"/>
</dbReference>
<dbReference type="RefSeq" id="XP_021881041.1">
    <property type="nucleotide sequence ID" value="XM_022024293.1"/>
</dbReference>
<feature type="compositionally biased region" description="Basic and acidic residues" evidence="4">
    <location>
        <begin position="9"/>
        <end position="20"/>
    </location>
</feature>
<protein>
    <submittedName>
        <fullName evidence="5">WD40-repeat-containing domain protein</fullName>
    </submittedName>
</protein>
<feature type="repeat" description="WD" evidence="3">
    <location>
        <begin position="644"/>
        <end position="671"/>
    </location>
</feature>
<feature type="compositionally biased region" description="Polar residues" evidence="4">
    <location>
        <begin position="817"/>
        <end position="829"/>
    </location>
</feature>
<feature type="region of interest" description="Disordered" evidence="4">
    <location>
        <begin position="1"/>
        <end position="46"/>
    </location>
</feature>
<dbReference type="Proteomes" id="UP000193648">
    <property type="component" value="Unassembled WGS sequence"/>
</dbReference>
<evidence type="ECO:0000256" key="3">
    <source>
        <dbReference type="PROSITE-ProRule" id="PRU00221"/>
    </source>
</evidence>
<dbReference type="GO" id="GO:0005737">
    <property type="term" value="C:cytoplasm"/>
    <property type="evidence" value="ECO:0007669"/>
    <property type="project" value="TreeGrafter"/>
</dbReference>
<feature type="compositionally biased region" description="Low complexity" evidence="4">
    <location>
        <begin position="37"/>
        <end position="46"/>
    </location>
</feature>
<proteinExistence type="predicted"/>
<dbReference type="GO" id="GO:0080008">
    <property type="term" value="C:Cul4-RING E3 ubiquitin ligase complex"/>
    <property type="evidence" value="ECO:0007669"/>
    <property type="project" value="TreeGrafter"/>
</dbReference>
<dbReference type="PROSITE" id="PS50082">
    <property type="entry name" value="WD_REPEATS_2"/>
    <property type="match status" value="2"/>
</dbReference>
<dbReference type="SMART" id="SM00320">
    <property type="entry name" value="WD40"/>
    <property type="match status" value="5"/>
</dbReference>
<dbReference type="PROSITE" id="PS50294">
    <property type="entry name" value="WD_REPEATS_REGION"/>
    <property type="match status" value="1"/>
</dbReference>
<evidence type="ECO:0000256" key="2">
    <source>
        <dbReference type="ARBA" id="ARBA00022737"/>
    </source>
</evidence>
<feature type="compositionally biased region" description="Basic and acidic residues" evidence="4">
    <location>
        <begin position="738"/>
        <end position="753"/>
    </location>
</feature>
<feature type="region of interest" description="Disordered" evidence="4">
    <location>
        <begin position="393"/>
        <end position="476"/>
    </location>
</feature>
<evidence type="ECO:0000256" key="1">
    <source>
        <dbReference type="ARBA" id="ARBA00022574"/>
    </source>
</evidence>
<feature type="repeat" description="WD" evidence="3">
    <location>
        <begin position="90"/>
        <end position="121"/>
    </location>
</feature>
<gene>
    <name evidence="5" type="ORF">BCR41DRAFT_354312</name>
</gene>
<sequence length="839" mass="94052">MSTKRKAPAMKEDNAPKFEDTSTVNNSEPSERRQRSRTSSTVYSRSYHGSSLLRGLTELQFTPGSRHGPVKFNHLSSESFVKRLEQQPPLKGHSGCVNTLAWDETGEFLLTGSDDHYLNIYRPLDPIPLVQSIPSGHTGNVFSAKFMAHSSSSLIVSCCSNGTTRLTNVHRFVEKSRRDAWVPSPGFNCHESRAMTYEVMPDMVDGHIFYDCSEDGRINRYDTRIRTSCDCNEDEGCERHTFIDIKHHSRGDSTSRLSGRTSFSFARFRLDSTEMVVSAITQRPENPNYIAAACGDDTVRIYDSRMIRSRDSHREAQVYSFSPYVPPGWKIGEDGELVKGKNRQRNLIGTKITSLKYDPCRTGQLLASYSRGNCFLIDPSGMTTELNMQWNPTKKSSHHAIPDSVGKKSPTTDVKGKRRRSPSAGVEPADQLGLESAGEGRRTLGSWSPMLPRKSSVSSASSEAAIGTSSELDEPMHITKDIHDINKAADPTHGKSAGQVRFQFQDPVTELDEDESIDGERSQQEEQLHEDTDHITQSNNNESVSEDGVDIDVDLILQGNSADDDDEDDYHYMDQDSDGHSHTDSFGLESDDSDDEDELTPVEQDEKEYWIRRSFHAGKSDIVQVYSGHRNADTMIKEANFIGPNSEFIISGSDDGRILFWDKQTGKIVNVLKGDDTVVNCLQPHPYSNFVLAASGIDDTIKIFMPTASEPVDLSLVRGIKRPTAYSHEIRPAAPVEKAPESDSSEGRRKEDYLDPQLAYVQERRSFGQDNLLRRLVIINDEDDDYSEMDDDDDDMAPRELLMQIIRQFARRHRQGVTATRVGSSSNPDAEQENEDEND</sequence>
<feature type="region of interest" description="Disordered" evidence="4">
    <location>
        <begin position="559"/>
        <end position="605"/>
    </location>
</feature>
<dbReference type="InterPro" id="IPR045151">
    <property type="entry name" value="DCAF8"/>
</dbReference>
<reference evidence="5 6" key="1">
    <citation type="submission" date="2016-07" db="EMBL/GenBank/DDBJ databases">
        <title>Pervasive Adenine N6-methylation of Active Genes in Fungi.</title>
        <authorList>
            <consortium name="DOE Joint Genome Institute"/>
            <person name="Mondo S.J."/>
            <person name="Dannebaum R.O."/>
            <person name="Kuo R.C."/>
            <person name="Labutti K."/>
            <person name="Haridas S."/>
            <person name="Kuo A."/>
            <person name="Salamov A."/>
            <person name="Ahrendt S.R."/>
            <person name="Lipzen A."/>
            <person name="Sullivan W."/>
            <person name="Andreopoulos W.B."/>
            <person name="Clum A."/>
            <person name="Lindquist E."/>
            <person name="Daum C."/>
            <person name="Ramamoorthy G.K."/>
            <person name="Gryganskyi A."/>
            <person name="Culley D."/>
            <person name="Magnuson J.K."/>
            <person name="James T.Y."/>
            <person name="O'Malley M.A."/>
            <person name="Stajich J.E."/>
            <person name="Spatafora J.W."/>
            <person name="Visel A."/>
            <person name="Grigoriev I.V."/>
        </authorList>
    </citation>
    <scope>NUCLEOTIDE SEQUENCE [LARGE SCALE GENOMIC DNA]</scope>
    <source>
        <strain evidence="5 6">NRRL 3116</strain>
    </source>
</reference>
<evidence type="ECO:0000313" key="6">
    <source>
        <dbReference type="Proteomes" id="UP000193648"/>
    </source>
</evidence>
<feature type="compositionally biased region" description="Basic and acidic residues" evidence="4">
    <location>
        <begin position="518"/>
        <end position="534"/>
    </location>
</feature>
<dbReference type="PANTHER" id="PTHR15574">
    <property type="entry name" value="WD REPEAT DOMAIN-CONTAINING FAMILY"/>
    <property type="match status" value="1"/>
</dbReference>
<feature type="compositionally biased region" description="Low complexity" evidence="4">
    <location>
        <begin position="455"/>
        <end position="465"/>
    </location>
</feature>
<feature type="compositionally biased region" description="Acidic residues" evidence="4">
    <location>
        <begin position="589"/>
        <end position="605"/>
    </location>
</feature>
<dbReference type="Gene3D" id="2.130.10.10">
    <property type="entry name" value="YVTN repeat-like/Quinoprotein amine dehydrogenase"/>
    <property type="match status" value="3"/>
</dbReference>
<feature type="region of interest" description="Disordered" evidence="4">
    <location>
        <begin position="510"/>
        <end position="547"/>
    </location>
</feature>
<dbReference type="InterPro" id="IPR015943">
    <property type="entry name" value="WD40/YVTN_repeat-like_dom_sf"/>
</dbReference>
<dbReference type="InterPro" id="IPR001680">
    <property type="entry name" value="WD40_rpt"/>
</dbReference>
<dbReference type="GeneID" id="33566137"/>
<organism evidence="5 6">
    <name type="scientific">Lobosporangium transversale</name>
    <dbReference type="NCBI Taxonomy" id="64571"/>
    <lineage>
        <taxon>Eukaryota</taxon>
        <taxon>Fungi</taxon>
        <taxon>Fungi incertae sedis</taxon>
        <taxon>Mucoromycota</taxon>
        <taxon>Mortierellomycotina</taxon>
        <taxon>Mortierellomycetes</taxon>
        <taxon>Mortierellales</taxon>
        <taxon>Mortierellaceae</taxon>
        <taxon>Lobosporangium</taxon>
    </lineage>
</organism>
<name>A0A1Y2GP72_9FUNG</name>
<accession>A0A1Y2GP72</accession>
<comment type="caution">
    <text evidence="5">The sequence shown here is derived from an EMBL/GenBank/DDBJ whole genome shotgun (WGS) entry which is preliminary data.</text>
</comment>
<dbReference type="Pfam" id="PF00400">
    <property type="entry name" value="WD40"/>
    <property type="match status" value="4"/>
</dbReference>
<evidence type="ECO:0000256" key="4">
    <source>
        <dbReference type="SAM" id="MobiDB-lite"/>
    </source>
</evidence>
<dbReference type="STRING" id="64571.A0A1Y2GP72"/>
<dbReference type="InterPro" id="IPR036322">
    <property type="entry name" value="WD40_repeat_dom_sf"/>
</dbReference>
<dbReference type="AlphaFoldDB" id="A0A1Y2GP72"/>
<dbReference type="SUPFAM" id="SSF50978">
    <property type="entry name" value="WD40 repeat-like"/>
    <property type="match status" value="1"/>
</dbReference>
<dbReference type="PANTHER" id="PTHR15574:SF40">
    <property type="entry name" value="WD AND TETRATRICOPEPTIDE REPEATS PROTEIN 1"/>
    <property type="match status" value="1"/>
</dbReference>
<keyword evidence="2" id="KW-0677">Repeat</keyword>
<dbReference type="EMBL" id="MCFF01000020">
    <property type="protein sequence ID" value="ORZ14909.1"/>
    <property type="molecule type" value="Genomic_DNA"/>
</dbReference>
<dbReference type="FunCoup" id="A0A1Y2GP72">
    <property type="interactions" value="62"/>
</dbReference>
<feature type="region of interest" description="Disordered" evidence="4">
    <location>
        <begin position="813"/>
        <end position="839"/>
    </location>
</feature>
<keyword evidence="1 3" id="KW-0853">WD repeat</keyword>
<evidence type="ECO:0000313" key="5">
    <source>
        <dbReference type="EMBL" id="ORZ14909.1"/>
    </source>
</evidence>